<dbReference type="EMBL" id="FOXQ01000004">
    <property type="protein sequence ID" value="SFQ02870.1"/>
    <property type="molecule type" value="Genomic_DNA"/>
</dbReference>
<gene>
    <name evidence="1" type="ORF">SAMN05444277_104230</name>
</gene>
<proteinExistence type="predicted"/>
<dbReference type="Proteomes" id="UP000199031">
    <property type="component" value="Unassembled WGS sequence"/>
</dbReference>
<dbReference type="OrthoDB" id="680409at2"/>
<name>A0A1I5V5Y1_9BACT</name>
<evidence type="ECO:0000313" key="1">
    <source>
        <dbReference type="EMBL" id="SFQ02870.1"/>
    </source>
</evidence>
<evidence type="ECO:0000313" key="2">
    <source>
        <dbReference type="Proteomes" id="UP000199031"/>
    </source>
</evidence>
<dbReference type="RefSeq" id="WP_090657527.1">
    <property type="nucleotide sequence ID" value="NZ_FOXQ01000004.1"/>
</dbReference>
<protein>
    <submittedName>
        <fullName evidence="1">Uncharacterized protein</fullName>
    </submittedName>
</protein>
<dbReference type="STRING" id="1465490.SAMN05444277_104230"/>
<accession>A0A1I5V5Y1</accession>
<sequence length="62" mass="6975">MKLVLLPQKSGHGNMRASSETFQESIYPYLRETNITDGGEFLDDFKRLGDQPAGEILAEDDE</sequence>
<organism evidence="1 2">
    <name type="scientific">Parafilimonas terrae</name>
    <dbReference type="NCBI Taxonomy" id="1465490"/>
    <lineage>
        <taxon>Bacteria</taxon>
        <taxon>Pseudomonadati</taxon>
        <taxon>Bacteroidota</taxon>
        <taxon>Chitinophagia</taxon>
        <taxon>Chitinophagales</taxon>
        <taxon>Chitinophagaceae</taxon>
        <taxon>Parafilimonas</taxon>
    </lineage>
</organism>
<dbReference type="AlphaFoldDB" id="A0A1I5V5Y1"/>
<reference evidence="1 2" key="1">
    <citation type="submission" date="2016-10" db="EMBL/GenBank/DDBJ databases">
        <authorList>
            <person name="de Groot N.N."/>
        </authorList>
    </citation>
    <scope>NUCLEOTIDE SEQUENCE [LARGE SCALE GENOMIC DNA]</scope>
    <source>
        <strain evidence="1 2">DSM 28286</strain>
    </source>
</reference>
<keyword evidence="2" id="KW-1185">Reference proteome</keyword>